<dbReference type="Proteomes" id="UP000016927">
    <property type="component" value="Unassembled WGS sequence"/>
</dbReference>
<sequence>MKIFILKNLGILEYLGIFIIAKWLFFTIVLCIYVNHIIRSAMDFLSIVDNLMVSIRMIFLFLSSFSFYFRVIFVIVFSYCVIIFFNFFLC</sequence>
<feature type="transmembrane region" description="Helical" evidence="1">
    <location>
        <begin position="41"/>
        <end position="61"/>
    </location>
</feature>
<organism evidence="2 3">
    <name type="scientific">Nosema bombycis (strain CQ1 / CVCC 102059)</name>
    <name type="common">Microsporidian parasite</name>
    <name type="synonym">Pebrine of silkworm</name>
    <dbReference type="NCBI Taxonomy" id="578461"/>
    <lineage>
        <taxon>Eukaryota</taxon>
        <taxon>Fungi</taxon>
        <taxon>Fungi incertae sedis</taxon>
        <taxon>Microsporidia</taxon>
        <taxon>Nosematidae</taxon>
        <taxon>Nosema</taxon>
    </lineage>
</organism>
<protein>
    <submittedName>
        <fullName evidence="2">Uncharacterized protein</fullName>
    </submittedName>
</protein>
<accession>R0KVJ7</accession>
<gene>
    <name evidence="2" type="ORF">NBO_32g0017</name>
</gene>
<dbReference type="EMBL" id="KB908940">
    <property type="protein sequence ID" value="EOB14242.1"/>
    <property type="molecule type" value="Genomic_DNA"/>
</dbReference>
<name>R0KVJ7_NOSB1</name>
<dbReference type="AlphaFoldDB" id="R0KVJ7"/>
<evidence type="ECO:0000313" key="3">
    <source>
        <dbReference type="Proteomes" id="UP000016927"/>
    </source>
</evidence>
<keyword evidence="1" id="KW-0472">Membrane</keyword>
<reference evidence="2 3" key="1">
    <citation type="journal article" date="2013" name="BMC Genomics">
        <title>Comparative genomics of parasitic silkworm microsporidia reveal an association between genome expansion and host adaptation.</title>
        <authorList>
            <person name="Pan G."/>
            <person name="Xu J."/>
            <person name="Li T."/>
            <person name="Xia Q."/>
            <person name="Liu S.L."/>
            <person name="Zhang G."/>
            <person name="Li S."/>
            <person name="Li C."/>
            <person name="Liu H."/>
            <person name="Yang L."/>
            <person name="Liu T."/>
            <person name="Zhang X."/>
            <person name="Wu Z."/>
            <person name="Fan W."/>
            <person name="Dang X."/>
            <person name="Xiang H."/>
            <person name="Tao M."/>
            <person name="Li Y."/>
            <person name="Hu J."/>
            <person name="Li Z."/>
            <person name="Lin L."/>
            <person name="Luo J."/>
            <person name="Geng L."/>
            <person name="Wang L."/>
            <person name="Long M."/>
            <person name="Wan Y."/>
            <person name="He N."/>
            <person name="Zhang Z."/>
            <person name="Lu C."/>
            <person name="Keeling P.J."/>
            <person name="Wang J."/>
            <person name="Xiang Z."/>
            <person name="Zhou Z."/>
        </authorList>
    </citation>
    <scope>NUCLEOTIDE SEQUENCE [LARGE SCALE GENOMIC DNA]</scope>
    <source>
        <strain evidence="3">CQ1 / CVCC 102059</strain>
    </source>
</reference>
<feature type="transmembrane region" description="Helical" evidence="1">
    <location>
        <begin position="14"/>
        <end position="34"/>
    </location>
</feature>
<evidence type="ECO:0000256" key="1">
    <source>
        <dbReference type="SAM" id="Phobius"/>
    </source>
</evidence>
<feature type="transmembrane region" description="Helical" evidence="1">
    <location>
        <begin position="67"/>
        <end position="89"/>
    </location>
</feature>
<proteinExistence type="predicted"/>
<keyword evidence="3" id="KW-1185">Reference proteome</keyword>
<dbReference type="VEuPathDB" id="MicrosporidiaDB:NBO_32g0017"/>
<keyword evidence="1" id="KW-1133">Transmembrane helix</keyword>
<keyword evidence="1" id="KW-0812">Transmembrane</keyword>
<dbReference type="HOGENOM" id="CLU_2441421_0_0_1"/>
<evidence type="ECO:0000313" key="2">
    <source>
        <dbReference type="EMBL" id="EOB14242.1"/>
    </source>
</evidence>